<name>A0A1H4VD90_TSUTY</name>
<dbReference type="OrthoDB" id="9879200at2"/>
<accession>A0A1H4VD90</accession>
<dbReference type="Proteomes" id="UP000182241">
    <property type="component" value="Unassembled WGS sequence"/>
</dbReference>
<keyword evidence="2" id="KW-1185">Reference proteome</keyword>
<dbReference type="RefSeq" id="WP_139286205.1">
    <property type="nucleotide sequence ID" value="NZ_FNSA01000003.1"/>
</dbReference>
<evidence type="ECO:0000313" key="1">
    <source>
        <dbReference type="EMBL" id="SEC79039.1"/>
    </source>
</evidence>
<protein>
    <submittedName>
        <fullName evidence="1">Uncharacterized protein</fullName>
    </submittedName>
</protein>
<sequence length="78" mass="8527">MPVTLTATTTINGAVVETDVVVSRGNATREDMLQRLDERHELASDGYDNVGGVSVITEITACDEYPDLIGTRRTWSNE</sequence>
<gene>
    <name evidence="1" type="ORF">SAMN04489793_3199</name>
</gene>
<dbReference type="STRING" id="57704.SAMN04489793_3199"/>
<dbReference type="EMBL" id="FNSA01000003">
    <property type="protein sequence ID" value="SEC79039.1"/>
    <property type="molecule type" value="Genomic_DNA"/>
</dbReference>
<reference evidence="2" key="1">
    <citation type="submission" date="2016-10" db="EMBL/GenBank/DDBJ databases">
        <authorList>
            <person name="Varghese N."/>
            <person name="Submissions S."/>
        </authorList>
    </citation>
    <scope>NUCLEOTIDE SEQUENCE [LARGE SCALE GENOMIC DNA]</scope>
    <source>
        <strain evidence="2">DSM 44234</strain>
    </source>
</reference>
<dbReference type="AlphaFoldDB" id="A0A1H4VD90"/>
<evidence type="ECO:0000313" key="2">
    <source>
        <dbReference type="Proteomes" id="UP000182241"/>
    </source>
</evidence>
<proteinExistence type="predicted"/>
<organism evidence="1 2">
    <name type="scientific">Tsukamurella tyrosinosolvens</name>
    <dbReference type="NCBI Taxonomy" id="57704"/>
    <lineage>
        <taxon>Bacteria</taxon>
        <taxon>Bacillati</taxon>
        <taxon>Actinomycetota</taxon>
        <taxon>Actinomycetes</taxon>
        <taxon>Mycobacteriales</taxon>
        <taxon>Tsukamurellaceae</taxon>
        <taxon>Tsukamurella</taxon>
    </lineage>
</organism>